<feature type="transmembrane region" description="Helical" evidence="1">
    <location>
        <begin position="21"/>
        <end position="38"/>
    </location>
</feature>
<evidence type="ECO:0000313" key="3">
    <source>
        <dbReference type="Proteomes" id="UP001304671"/>
    </source>
</evidence>
<keyword evidence="3" id="KW-1185">Reference proteome</keyword>
<keyword evidence="1" id="KW-0812">Transmembrane</keyword>
<feature type="transmembrane region" description="Helical" evidence="1">
    <location>
        <begin position="208"/>
        <end position="228"/>
    </location>
</feature>
<sequence>MQENITRLIEEVKSNTLHNKTIWWIVFSFFLFVWTVQLNPPVNTGDLHTGLWGVMLMQAKDITNNDYLGNVLYGYNRALRLTVPVIMKLLSISSTKQMYLIQLLISFIFQLLLVKLVYRINKGHLINTALFCIACTYCYFSNTATGDTFGHADTFAYLFILISIYSTQPIIVAFSLFCAIFANERTLIITVPAVWFWWFLQDQKNKKLMIYGAVPLAVIGYFIGKYTLLSLPNFKTSLPDDFSLGYLLGQHSFFSIFIFTFKGLWLFVFLLIVRLKKIPFYLIVCLVFSAAAFVVADQTRGISFLFPLFLLVLSQLNKFVDKEEISKITIYCLIACVAIPNIVFYGHYELRPSFFYIMLEKVIFIPIQDIVASLVNHP</sequence>
<dbReference type="EMBL" id="JAYFUL010000005">
    <property type="protein sequence ID" value="MEA5257125.1"/>
    <property type="molecule type" value="Genomic_DNA"/>
</dbReference>
<feature type="transmembrane region" description="Helical" evidence="1">
    <location>
        <begin position="99"/>
        <end position="118"/>
    </location>
</feature>
<feature type="transmembrane region" description="Helical" evidence="1">
    <location>
        <begin position="278"/>
        <end position="296"/>
    </location>
</feature>
<dbReference type="Proteomes" id="UP001304671">
    <property type="component" value="Unassembled WGS sequence"/>
</dbReference>
<reference evidence="2 3" key="1">
    <citation type="submission" date="2023-12" db="EMBL/GenBank/DDBJ databases">
        <title>Novel species of the genus Arcicella isolated from rivers.</title>
        <authorList>
            <person name="Lu H."/>
        </authorList>
    </citation>
    <scope>NUCLEOTIDE SEQUENCE [LARGE SCALE GENOMIC DNA]</scope>
    <source>
        <strain evidence="2 3">LMG 21963</strain>
    </source>
</reference>
<organism evidence="2 3">
    <name type="scientific">Arcicella aquatica</name>
    <dbReference type="NCBI Taxonomy" id="217141"/>
    <lineage>
        <taxon>Bacteria</taxon>
        <taxon>Pseudomonadati</taxon>
        <taxon>Bacteroidota</taxon>
        <taxon>Cytophagia</taxon>
        <taxon>Cytophagales</taxon>
        <taxon>Flectobacillaceae</taxon>
        <taxon>Arcicella</taxon>
    </lineage>
</organism>
<comment type="caution">
    <text evidence="2">The sequence shown here is derived from an EMBL/GenBank/DDBJ whole genome shotgun (WGS) entry which is preliminary data.</text>
</comment>
<feature type="transmembrane region" description="Helical" evidence="1">
    <location>
        <begin position="248"/>
        <end position="271"/>
    </location>
</feature>
<evidence type="ECO:0000256" key="1">
    <source>
        <dbReference type="SAM" id="Phobius"/>
    </source>
</evidence>
<feature type="transmembrane region" description="Helical" evidence="1">
    <location>
        <begin position="328"/>
        <end position="348"/>
    </location>
</feature>
<name>A0ABU5QK18_9BACT</name>
<feature type="transmembrane region" description="Helical" evidence="1">
    <location>
        <begin position="302"/>
        <end position="321"/>
    </location>
</feature>
<gene>
    <name evidence="2" type="ORF">VB264_04955</name>
</gene>
<keyword evidence="1" id="KW-0472">Membrane</keyword>
<accession>A0ABU5QK18</accession>
<proteinExistence type="predicted"/>
<feature type="transmembrane region" description="Helical" evidence="1">
    <location>
        <begin position="125"/>
        <end position="142"/>
    </location>
</feature>
<protein>
    <submittedName>
        <fullName evidence="2">Uncharacterized protein</fullName>
    </submittedName>
</protein>
<feature type="transmembrane region" description="Helical" evidence="1">
    <location>
        <begin position="154"/>
        <end position="182"/>
    </location>
</feature>
<evidence type="ECO:0000313" key="2">
    <source>
        <dbReference type="EMBL" id="MEA5257125.1"/>
    </source>
</evidence>
<keyword evidence="1" id="KW-1133">Transmembrane helix</keyword>
<dbReference type="RefSeq" id="WP_323247277.1">
    <property type="nucleotide sequence ID" value="NZ_JAYFUL010000005.1"/>
</dbReference>